<organism evidence="1 2">
    <name type="scientific">Acaulospora colombiana</name>
    <dbReference type="NCBI Taxonomy" id="27376"/>
    <lineage>
        <taxon>Eukaryota</taxon>
        <taxon>Fungi</taxon>
        <taxon>Fungi incertae sedis</taxon>
        <taxon>Mucoromycota</taxon>
        <taxon>Glomeromycotina</taxon>
        <taxon>Glomeromycetes</taxon>
        <taxon>Diversisporales</taxon>
        <taxon>Acaulosporaceae</taxon>
        <taxon>Acaulospora</taxon>
    </lineage>
</organism>
<protein>
    <submittedName>
        <fullName evidence="1">10154_t:CDS:1</fullName>
    </submittedName>
</protein>
<dbReference type="Proteomes" id="UP000789525">
    <property type="component" value="Unassembled WGS sequence"/>
</dbReference>
<feature type="non-terminal residue" evidence="1">
    <location>
        <position position="47"/>
    </location>
</feature>
<comment type="caution">
    <text evidence="1">The sequence shown here is derived from an EMBL/GenBank/DDBJ whole genome shotgun (WGS) entry which is preliminary data.</text>
</comment>
<accession>A0ACA9NNH7</accession>
<proteinExistence type="predicted"/>
<evidence type="ECO:0000313" key="1">
    <source>
        <dbReference type="EMBL" id="CAG8666219.1"/>
    </source>
</evidence>
<name>A0ACA9NNH7_9GLOM</name>
<dbReference type="EMBL" id="CAJVPT010023595">
    <property type="protein sequence ID" value="CAG8666219.1"/>
    <property type="molecule type" value="Genomic_DNA"/>
</dbReference>
<gene>
    <name evidence="1" type="ORF">ACOLOM_LOCUS8774</name>
</gene>
<reference evidence="1" key="1">
    <citation type="submission" date="2021-06" db="EMBL/GenBank/DDBJ databases">
        <authorList>
            <person name="Kallberg Y."/>
            <person name="Tangrot J."/>
            <person name="Rosling A."/>
        </authorList>
    </citation>
    <scope>NUCLEOTIDE SEQUENCE</scope>
    <source>
        <strain evidence="1">CL356</strain>
    </source>
</reference>
<keyword evidence="2" id="KW-1185">Reference proteome</keyword>
<sequence>MGDVVVSGQEVENNCEFTKRELGSSQENEKPERIGETSCMRLHLIGL</sequence>
<evidence type="ECO:0000313" key="2">
    <source>
        <dbReference type="Proteomes" id="UP000789525"/>
    </source>
</evidence>